<dbReference type="GO" id="GO:0005737">
    <property type="term" value="C:cytoplasm"/>
    <property type="evidence" value="ECO:0007669"/>
    <property type="project" value="TreeGrafter"/>
</dbReference>
<keyword evidence="5" id="KW-0670">Pyruvate</keyword>
<dbReference type="InterPro" id="IPR040442">
    <property type="entry name" value="Pyrv_kinase-like_dom_sf"/>
</dbReference>
<reference evidence="9 10" key="1">
    <citation type="submission" date="2019-10" db="EMBL/GenBank/DDBJ databases">
        <title>Cognatihalovulum marinum gen. nov. sp. nov., a new member of the family Rhodobacteraceae isolated from deep seawater of the Northwest Indian Ocean.</title>
        <authorList>
            <person name="Ruan C."/>
            <person name="Wang J."/>
            <person name="Zheng X."/>
            <person name="Song L."/>
            <person name="Zhu Y."/>
            <person name="Huang Y."/>
            <person name="Lu Z."/>
            <person name="Du W."/>
            <person name="Huang L."/>
            <person name="Dai X."/>
        </authorList>
    </citation>
    <scope>NUCLEOTIDE SEQUENCE [LARGE SCALE GENOMIC DNA]</scope>
    <source>
        <strain evidence="9 10">2CG4</strain>
    </source>
</reference>
<comment type="similarity">
    <text evidence="2">Belongs to the HpcH/HpaI aldolase family.</text>
</comment>
<keyword evidence="3" id="KW-0479">Metal-binding</keyword>
<sequence length="252" mass="26702">MTPNAFKRGLQAGEVQYGLWVSLCSGLAADIVADVGYDWLLVDMEHSPSGIETVLHQMQAIQPHGSTALVRPPWNEPVQVKRLLDAGAPGFLFPMVQTAGEAAAAVAACRYPPAGMRGVSGVHRGNRWGRDAQYLEQVEDETCVLVQVETAAALERAEQIATVEGVDGVFFGPADIAASMGKVGRPADPEVWEAIFAAAARVRARGVPTGTLIGDPGLIARCLDEGFLFVAVGTDHGLLARGAEALLAQHRR</sequence>
<dbReference type="RefSeq" id="WP_154445126.1">
    <property type="nucleotide sequence ID" value="NZ_WIND01000002.1"/>
</dbReference>
<dbReference type="GO" id="GO:0016832">
    <property type="term" value="F:aldehyde-lyase activity"/>
    <property type="evidence" value="ECO:0007669"/>
    <property type="project" value="TreeGrafter"/>
</dbReference>
<name>A0A6L5YWS2_9RHOB</name>
<dbReference type="InterPro" id="IPR015813">
    <property type="entry name" value="Pyrv/PenolPyrv_kinase-like_dom"/>
</dbReference>
<dbReference type="AlphaFoldDB" id="A0A6L5YWS2"/>
<evidence type="ECO:0000256" key="2">
    <source>
        <dbReference type="ARBA" id="ARBA00005568"/>
    </source>
</evidence>
<dbReference type="SUPFAM" id="SSF51621">
    <property type="entry name" value="Phosphoenolpyruvate/pyruvate domain"/>
    <property type="match status" value="1"/>
</dbReference>
<evidence type="ECO:0000259" key="8">
    <source>
        <dbReference type="Pfam" id="PF03328"/>
    </source>
</evidence>
<evidence type="ECO:0000256" key="3">
    <source>
        <dbReference type="ARBA" id="ARBA00022723"/>
    </source>
</evidence>
<evidence type="ECO:0000256" key="7">
    <source>
        <dbReference type="ARBA" id="ARBA00068169"/>
    </source>
</evidence>
<evidence type="ECO:0000313" key="9">
    <source>
        <dbReference type="EMBL" id="MSU88771.1"/>
    </source>
</evidence>
<dbReference type="InterPro" id="IPR050251">
    <property type="entry name" value="HpcH-HpaI_aldolase"/>
</dbReference>
<evidence type="ECO:0000313" key="10">
    <source>
        <dbReference type="Proteomes" id="UP000474957"/>
    </source>
</evidence>
<dbReference type="Proteomes" id="UP000474957">
    <property type="component" value="Unassembled WGS sequence"/>
</dbReference>
<comment type="cofactor">
    <cofactor evidence="1">
        <name>a divalent metal cation</name>
        <dbReference type="ChEBI" id="CHEBI:60240"/>
    </cofactor>
</comment>
<dbReference type="FunFam" id="3.20.20.60:FF:000004">
    <property type="entry name" value="5-keto-4-deoxy-D-glucarate aldolase"/>
    <property type="match status" value="1"/>
</dbReference>
<dbReference type="EMBL" id="WIND01000002">
    <property type="protein sequence ID" value="MSU88771.1"/>
    <property type="molecule type" value="Genomic_DNA"/>
</dbReference>
<evidence type="ECO:0000256" key="1">
    <source>
        <dbReference type="ARBA" id="ARBA00001968"/>
    </source>
</evidence>
<dbReference type="Gene3D" id="3.20.20.60">
    <property type="entry name" value="Phosphoenolpyruvate-binding domains"/>
    <property type="match status" value="1"/>
</dbReference>
<feature type="domain" description="HpcH/HpaI aldolase/citrate lyase" evidence="8">
    <location>
        <begin position="16"/>
        <end position="240"/>
    </location>
</feature>
<protein>
    <recommendedName>
        <fullName evidence="7">Hydroxypyruvate/pyruvate aldolase</fullName>
    </recommendedName>
</protein>
<organism evidence="9 10">
    <name type="scientific">Halovulum marinum</name>
    <dbReference type="NCBI Taxonomy" id="2662447"/>
    <lineage>
        <taxon>Bacteria</taxon>
        <taxon>Pseudomonadati</taxon>
        <taxon>Pseudomonadota</taxon>
        <taxon>Alphaproteobacteria</taxon>
        <taxon>Rhodobacterales</taxon>
        <taxon>Paracoccaceae</taxon>
        <taxon>Halovulum</taxon>
    </lineage>
</organism>
<dbReference type="InterPro" id="IPR005000">
    <property type="entry name" value="Aldolase/citrate-lyase_domain"/>
</dbReference>
<keyword evidence="10" id="KW-1185">Reference proteome</keyword>
<comment type="caution">
    <text evidence="9">The sequence shown here is derived from an EMBL/GenBank/DDBJ whole genome shotgun (WGS) entry which is preliminary data.</text>
</comment>
<gene>
    <name evidence="9" type="ORF">GE300_03935</name>
</gene>
<accession>A0A6L5YWS2</accession>
<dbReference type="PANTHER" id="PTHR30502">
    <property type="entry name" value="2-KETO-3-DEOXY-L-RHAMNONATE ALDOLASE"/>
    <property type="match status" value="1"/>
</dbReference>
<dbReference type="PANTHER" id="PTHR30502:SF0">
    <property type="entry name" value="PHOSPHOENOLPYRUVATE CARBOXYLASE FAMILY PROTEIN"/>
    <property type="match status" value="1"/>
</dbReference>
<dbReference type="Pfam" id="PF03328">
    <property type="entry name" value="HpcH_HpaI"/>
    <property type="match status" value="1"/>
</dbReference>
<evidence type="ECO:0000256" key="4">
    <source>
        <dbReference type="ARBA" id="ARBA00023239"/>
    </source>
</evidence>
<dbReference type="GO" id="GO:0046872">
    <property type="term" value="F:metal ion binding"/>
    <property type="evidence" value="ECO:0007669"/>
    <property type="project" value="UniProtKB-KW"/>
</dbReference>
<proteinExistence type="inferred from homology"/>
<keyword evidence="4" id="KW-0456">Lyase</keyword>
<evidence type="ECO:0000256" key="6">
    <source>
        <dbReference type="ARBA" id="ARBA00045074"/>
    </source>
</evidence>
<comment type="catalytic activity">
    <reaction evidence="6">
        <text>D-glyceraldehyde + pyruvate = 2-dehydro-3-deoxy-L-galactonate</text>
        <dbReference type="Rhea" id="RHEA:80055"/>
        <dbReference type="ChEBI" id="CHEBI:15361"/>
        <dbReference type="ChEBI" id="CHEBI:17378"/>
        <dbReference type="ChEBI" id="CHEBI:75545"/>
    </reaction>
</comment>
<evidence type="ECO:0000256" key="5">
    <source>
        <dbReference type="ARBA" id="ARBA00023317"/>
    </source>
</evidence>